<reference evidence="1" key="1">
    <citation type="submission" date="2019-05" db="EMBL/GenBank/DDBJ databases">
        <title>Revised genome assembly of Burkholderiaceae (previously Ralstonia) sp. PBA.</title>
        <authorList>
            <person name="Gan H.M."/>
        </authorList>
    </citation>
    <scope>NUCLEOTIDE SEQUENCE</scope>
    <source>
        <strain evidence="1">PBA</strain>
    </source>
</reference>
<accession>A0ACD3SSV0</accession>
<comment type="caution">
    <text evidence="1">The sequence shown here is derived from an EMBL/GenBank/DDBJ whole genome shotgun (WGS) entry which is preliminary data.</text>
</comment>
<name>A0ACD3SSV0_9BURK</name>
<gene>
    <name evidence="1" type="ORF">MW7_003425</name>
</gene>
<organism evidence="1 2">
    <name type="scientific">Imbroritus primus</name>
    <dbReference type="NCBI Taxonomy" id="3058603"/>
    <lineage>
        <taxon>Bacteria</taxon>
        <taxon>Pseudomonadati</taxon>
        <taxon>Pseudomonadota</taxon>
        <taxon>Betaproteobacteria</taxon>
        <taxon>Burkholderiales</taxon>
        <taxon>Burkholderiaceae</taxon>
        <taxon>Imbroritus</taxon>
    </lineage>
</organism>
<dbReference type="Proteomes" id="UP000004277">
    <property type="component" value="Unassembled WGS sequence"/>
</dbReference>
<protein>
    <submittedName>
        <fullName evidence="1">PLP-dependent aminotransferase family protein</fullName>
    </submittedName>
</protein>
<keyword evidence="1" id="KW-0032">Aminotransferase</keyword>
<sequence length="475" mass="51131">MTDPKKPASVSIQVERTHPAPIGEQIYMSLHSSIREGILAAGSRLPSDRALAAQLGVARGTIRVAYDRLADEGLIFGAGSSGTWVCSKLPPMPSEHEEVLDRPLAGFTRPYSSAPLPFQVGVPAHDAFPFKTWERMRARAVRADALSYTTYADPRGEPGLRSQIAGHLAVSRQIQCHPDQIIVTSGYRSGLMLTLTALQASGQKAWMEEPGYPLGRRVLELAGLTVEPIPVDAEGLRVEEGITRASDALVALVTPGQQAPLGVTLSPKRRRDLLGWAETQSAWIIEDDYLGELQIDGRATPALASGEGAQRVIHIGTFSKTMSPSLGLGFVVVPKMLTEQFVEIAAVMLPAPNRTTQLAVAEFLADGHFLRHLRQMKDLYCERRACALTHLSKTFPVILRSGLGLVACLPETANDAMLVSKARELGLAPSALSLWYTDATHAKRGFILSITNLRADSIGAACAALNDVIAAQVKA</sequence>
<keyword evidence="1" id="KW-0808">Transferase</keyword>
<dbReference type="EMBL" id="AKCV02000011">
    <property type="protein sequence ID" value="TMS59244.1"/>
    <property type="molecule type" value="Genomic_DNA"/>
</dbReference>
<evidence type="ECO:0000313" key="2">
    <source>
        <dbReference type="Proteomes" id="UP000004277"/>
    </source>
</evidence>
<keyword evidence="2" id="KW-1185">Reference proteome</keyword>
<proteinExistence type="predicted"/>
<evidence type="ECO:0000313" key="1">
    <source>
        <dbReference type="EMBL" id="TMS59244.1"/>
    </source>
</evidence>